<reference evidence="2" key="1">
    <citation type="submission" date="2021-06" db="EMBL/GenBank/DDBJ databases">
        <authorList>
            <person name="Kallberg Y."/>
            <person name="Tangrot J."/>
            <person name="Rosling A."/>
        </authorList>
    </citation>
    <scope>NUCLEOTIDE SEQUENCE</scope>
    <source>
        <strain evidence="2">BR232B</strain>
    </source>
</reference>
<feature type="region of interest" description="Disordered" evidence="1">
    <location>
        <begin position="143"/>
        <end position="175"/>
    </location>
</feature>
<feature type="non-terminal residue" evidence="2">
    <location>
        <position position="558"/>
    </location>
</feature>
<name>A0A9N9H0U8_9GLOM</name>
<dbReference type="EMBL" id="CAJVPI010002724">
    <property type="protein sequence ID" value="CAG8648442.1"/>
    <property type="molecule type" value="Genomic_DNA"/>
</dbReference>
<sequence length="558" mass="64957">MRTEDFLNPVEEREIEELVNEETIIQLIQEGGENRDKSWIRDNLKDLKPKNFYKEFAYSHTSRKQAEEKLHELLTTITKENNRINRKRAKSLLDNFEPWTQSIDCERYWLDVEASLARSAHEVVGRTSAYNTIKNFTRKINSEEEDLNEFQPPSKKVKNDEPKQPQTAENEIISDPENNLFFARSDYGPECEDKEYEGAEEYEKNQKSKPKLFWFVGPGEINTKGEIYNKWVLDEINISDIFFQFRQSAITKATDGSIEGMSEILALNHIFLIQDSESGQIIDKQLWDRVIQQVYQEYPPPDLPEDWLSKCNEMSKMARKDFKNSKSLLKNWYKSSNKESDDIIFDVFHNILSLYTPSGLAENLQKDLFAHKVLSHVISPFFKDLLEISSVWANEILDSSAHHKKRFDPSLEGKKPDFELHISMNQRKENLLVLEIKPTSHARSNKDTLNDLVKLANELKDCIDKIINDGCKCTFYIMDLQYDALYRMIQLGVFYLPGDRHNFCVINNALEVLLHAQDIVKQSATCCLAHLRGQHSSSSQTSPNRKLMQRKSFHAPIK</sequence>
<evidence type="ECO:0000313" key="3">
    <source>
        <dbReference type="Proteomes" id="UP000789739"/>
    </source>
</evidence>
<feature type="compositionally biased region" description="Polar residues" evidence="1">
    <location>
        <begin position="534"/>
        <end position="544"/>
    </location>
</feature>
<feature type="compositionally biased region" description="Basic residues" evidence="1">
    <location>
        <begin position="547"/>
        <end position="558"/>
    </location>
</feature>
<dbReference type="Proteomes" id="UP000789739">
    <property type="component" value="Unassembled WGS sequence"/>
</dbReference>
<proteinExistence type="predicted"/>
<feature type="region of interest" description="Disordered" evidence="1">
    <location>
        <begin position="534"/>
        <end position="558"/>
    </location>
</feature>
<dbReference type="OrthoDB" id="2429120at2759"/>
<protein>
    <submittedName>
        <fullName evidence="2">10639_t:CDS:1</fullName>
    </submittedName>
</protein>
<keyword evidence="3" id="KW-1185">Reference proteome</keyword>
<evidence type="ECO:0000256" key="1">
    <source>
        <dbReference type="SAM" id="MobiDB-lite"/>
    </source>
</evidence>
<comment type="caution">
    <text evidence="2">The sequence shown here is derived from an EMBL/GenBank/DDBJ whole genome shotgun (WGS) entry which is preliminary data.</text>
</comment>
<organism evidence="2 3">
    <name type="scientific">Paraglomus brasilianum</name>
    <dbReference type="NCBI Taxonomy" id="144538"/>
    <lineage>
        <taxon>Eukaryota</taxon>
        <taxon>Fungi</taxon>
        <taxon>Fungi incertae sedis</taxon>
        <taxon>Mucoromycota</taxon>
        <taxon>Glomeromycotina</taxon>
        <taxon>Glomeromycetes</taxon>
        <taxon>Paraglomerales</taxon>
        <taxon>Paraglomeraceae</taxon>
        <taxon>Paraglomus</taxon>
    </lineage>
</organism>
<evidence type="ECO:0000313" key="2">
    <source>
        <dbReference type="EMBL" id="CAG8648442.1"/>
    </source>
</evidence>
<gene>
    <name evidence="2" type="ORF">PBRASI_LOCUS10149</name>
</gene>
<accession>A0A9N9H0U8</accession>
<dbReference type="AlphaFoldDB" id="A0A9N9H0U8"/>